<dbReference type="Gene3D" id="1.20.58.520">
    <property type="entry name" value="Amidohydrolase"/>
    <property type="match status" value="1"/>
</dbReference>
<evidence type="ECO:0000259" key="1">
    <source>
        <dbReference type="Pfam" id="PF01979"/>
    </source>
</evidence>
<dbReference type="Pfam" id="PF01979">
    <property type="entry name" value="Amidohydro_1"/>
    <property type="match status" value="1"/>
</dbReference>
<dbReference type="InterPro" id="IPR006680">
    <property type="entry name" value="Amidohydro-rel"/>
</dbReference>
<name>A0A939IMW3_9ALTE</name>
<dbReference type="PANTHER" id="PTHR43135">
    <property type="entry name" value="ALPHA-D-RIBOSE 1-METHYLPHOSPHONATE 5-TRIPHOSPHATE DIPHOSPHATASE"/>
    <property type="match status" value="1"/>
</dbReference>
<dbReference type="SUPFAM" id="SSF51338">
    <property type="entry name" value="Composite domain of metallo-dependent hydrolases"/>
    <property type="match status" value="1"/>
</dbReference>
<dbReference type="Proteomes" id="UP000664654">
    <property type="component" value="Unassembled WGS sequence"/>
</dbReference>
<organism evidence="2 3">
    <name type="scientific">Bowmanella dokdonensis</name>
    <dbReference type="NCBI Taxonomy" id="751969"/>
    <lineage>
        <taxon>Bacteria</taxon>
        <taxon>Pseudomonadati</taxon>
        <taxon>Pseudomonadota</taxon>
        <taxon>Gammaproteobacteria</taxon>
        <taxon>Alteromonadales</taxon>
        <taxon>Alteromonadaceae</taxon>
        <taxon>Bowmanella</taxon>
    </lineage>
</organism>
<reference evidence="2" key="1">
    <citation type="submission" date="2021-03" db="EMBL/GenBank/DDBJ databases">
        <title>novel species isolated from a fishpond in China.</title>
        <authorList>
            <person name="Lu H."/>
            <person name="Cai Z."/>
        </authorList>
    </citation>
    <scope>NUCLEOTIDE SEQUENCE</scope>
    <source>
        <strain evidence="2">JCM 30855</strain>
    </source>
</reference>
<dbReference type="GO" id="GO:0016810">
    <property type="term" value="F:hydrolase activity, acting on carbon-nitrogen (but not peptide) bonds"/>
    <property type="evidence" value="ECO:0007669"/>
    <property type="project" value="InterPro"/>
</dbReference>
<gene>
    <name evidence="2" type="ORF">J0A66_03170</name>
</gene>
<accession>A0A939IMW3</accession>
<dbReference type="EMBL" id="JAFKCV010000002">
    <property type="protein sequence ID" value="MBN7824220.1"/>
    <property type="molecule type" value="Genomic_DNA"/>
</dbReference>
<evidence type="ECO:0000313" key="3">
    <source>
        <dbReference type="Proteomes" id="UP000664654"/>
    </source>
</evidence>
<dbReference type="SUPFAM" id="SSF51556">
    <property type="entry name" value="Metallo-dependent hydrolases"/>
    <property type="match status" value="1"/>
</dbReference>
<feature type="domain" description="Amidohydrolase-related" evidence="1">
    <location>
        <begin position="372"/>
        <end position="470"/>
    </location>
</feature>
<proteinExistence type="predicted"/>
<comment type="caution">
    <text evidence="2">The sequence shown here is derived from an EMBL/GenBank/DDBJ whole genome shotgun (WGS) entry which is preliminary data.</text>
</comment>
<dbReference type="PANTHER" id="PTHR43135:SF3">
    <property type="entry name" value="ALPHA-D-RIBOSE 1-METHYLPHOSPHONATE 5-TRIPHOSPHATE DIPHOSPHATASE"/>
    <property type="match status" value="1"/>
</dbReference>
<dbReference type="InterPro" id="IPR011059">
    <property type="entry name" value="Metal-dep_hydrolase_composite"/>
</dbReference>
<evidence type="ECO:0000313" key="2">
    <source>
        <dbReference type="EMBL" id="MBN7824220.1"/>
    </source>
</evidence>
<sequence length="513" mass="56820">MNKPLTITLAVLAMFLVPLAILLLMPLPTLPDPGKPAQVLLRQVSLIDVQDGSVHKDQDVLAQNGRISAIYAAGAGPKPAGVTEIDGQGKFLLPGLWDMHTHSTKLAPQTYHPQLLANGVTGIREMWGCMSEPDSFIACADDIRRWQQQSGFSPRYVQQSSFQINDGLEVPPNYPEFFRARTADDITQLVSFYAKSGVDSLKTYSQLPLITYQLLAEEAQKQGIALAGHQPMAVSLQQLIDAGQRSIEHPRLFLFECYQDAVDFRARSNPLSAFYGDLRLKLLEQQDPDKCGQLMDNMAQSNTWWTPTLQVLKMSAMANDKAFREDANLTYMPYILRQLMWEPDADRSAKGAHHASGRNLHNELYLLALKQVGQAHRAGVKILAGTDAGDTYVLPGFGLHTELAELVKAGLTPAQALKSATLDAARYSGLDSQYGTIEVGKVADLLLLNANPLENIHHTTQIHGLLFNGKYYDRQALDSLLQFAKQQANSLQTNLHLLWRLFASPLIRQQLAD</sequence>
<dbReference type="AlphaFoldDB" id="A0A939IMW3"/>
<dbReference type="Gene3D" id="3.30.110.90">
    <property type="entry name" value="Amidohydrolase"/>
    <property type="match status" value="1"/>
</dbReference>
<protein>
    <submittedName>
        <fullName evidence="2">Amidohydrolase family protein</fullName>
    </submittedName>
</protein>
<dbReference type="Gene3D" id="3.40.50.10910">
    <property type="entry name" value="Amidohydrolase"/>
    <property type="match status" value="1"/>
</dbReference>
<dbReference type="Gene3D" id="2.30.40.10">
    <property type="entry name" value="Urease, subunit C, domain 1"/>
    <property type="match status" value="1"/>
</dbReference>
<dbReference type="InterPro" id="IPR051781">
    <property type="entry name" value="Metallo-dep_Hydrolase"/>
</dbReference>
<dbReference type="RefSeq" id="WP_206572347.1">
    <property type="nucleotide sequence ID" value="NZ_JAFKCV010000002.1"/>
</dbReference>
<keyword evidence="3" id="KW-1185">Reference proteome</keyword>
<dbReference type="InterPro" id="IPR032466">
    <property type="entry name" value="Metal_Hydrolase"/>
</dbReference>